<reference evidence="1" key="1">
    <citation type="submission" date="2021-06" db="EMBL/GenBank/DDBJ databases">
        <authorList>
            <person name="Kallberg Y."/>
            <person name="Tangrot J."/>
            <person name="Rosling A."/>
        </authorList>
    </citation>
    <scope>NUCLEOTIDE SEQUENCE</scope>
    <source>
        <strain evidence="1">IL203A</strain>
    </source>
</reference>
<organism evidence="1 2">
    <name type="scientific">Dentiscutata heterogama</name>
    <dbReference type="NCBI Taxonomy" id="1316150"/>
    <lineage>
        <taxon>Eukaryota</taxon>
        <taxon>Fungi</taxon>
        <taxon>Fungi incertae sedis</taxon>
        <taxon>Mucoromycota</taxon>
        <taxon>Glomeromycotina</taxon>
        <taxon>Glomeromycetes</taxon>
        <taxon>Diversisporales</taxon>
        <taxon>Gigasporaceae</taxon>
        <taxon>Dentiscutata</taxon>
    </lineage>
</organism>
<protein>
    <submittedName>
        <fullName evidence="1">14485_t:CDS:1</fullName>
    </submittedName>
</protein>
<evidence type="ECO:0000313" key="1">
    <source>
        <dbReference type="EMBL" id="CAG8752684.1"/>
    </source>
</evidence>
<name>A0ACA9QJ38_9GLOM</name>
<dbReference type="Proteomes" id="UP000789702">
    <property type="component" value="Unassembled WGS sequence"/>
</dbReference>
<gene>
    <name evidence="1" type="ORF">DHETER_LOCUS14743</name>
</gene>
<feature type="non-terminal residue" evidence="1">
    <location>
        <position position="45"/>
    </location>
</feature>
<proteinExistence type="predicted"/>
<sequence length="45" mass="4807">SNTMNRCNKKGLVSQDASLPNCRINNNNCKTQLLNKCVGVVGEGA</sequence>
<feature type="non-terminal residue" evidence="1">
    <location>
        <position position="1"/>
    </location>
</feature>
<dbReference type="EMBL" id="CAJVPU010046959">
    <property type="protein sequence ID" value="CAG8752684.1"/>
    <property type="molecule type" value="Genomic_DNA"/>
</dbReference>
<accession>A0ACA9QJ38</accession>
<comment type="caution">
    <text evidence="1">The sequence shown here is derived from an EMBL/GenBank/DDBJ whole genome shotgun (WGS) entry which is preliminary data.</text>
</comment>
<keyword evidence="2" id="KW-1185">Reference proteome</keyword>
<evidence type="ECO:0000313" key="2">
    <source>
        <dbReference type="Proteomes" id="UP000789702"/>
    </source>
</evidence>